<dbReference type="Proteomes" id="UP000244925">
    <property type="component" value="Unassembled WGS sequence"/>
</dbReference>
<gene>
    <name evidence="1" type="ORF">C5O25_06710</name>
</gene>
<evidence type="ECO:0000313" key="2">
    <source>
        <dbReference type="Proteomes" id="UP000244925"/>
    </source>
</evidence>
<protein>
    <submittedName>
        <fullName evidence="1">Uncharacterized protein</fullName>
    </submittedName>
</protein>
<sequence length="285" mass="33281">MDTYLQLTGMDLNENGEWVDVPLENVVPKWLYESLMEDEDEDEDEDIGDDYCVPIPYIQDDFKAWLMNKRGISAKSADDYIRAYCSGYESAFEEVGIDLYNLLKYIFEGKLDFEGTLDETESDLTEEDAPKLVEIYVETMLEDEDAYTKAELRAMKHYHAFIVEVAETLDKTYINKKSRSLPNEDEFRSWLENEYKMNYDNATKIVSSVKRMDLELPSLVSEPMTFLDVLRALPAAHMRPKYLNLVRTKQQAIYHRINCSDKTLQNGFSNINYYINFLNSKNIGR</sequence>
<dbReference type="RefSeq" id="WP_107035970.1">
    <property type="nucleotide sequence ID" value="NZ_CAOMFE010000049.1"/>
</dbReference>
<proteinExistence type="predicted"/>
<dbReference type="EMBL" id="PUBV01000011">
    <property type="protein sequence ID" value="PWB07595.1"/>
    <property type="molecule type" value="Genomic_DNA"/>
</dbReference>
<organism evidence="1 2">
    <name type="scientific">Paramuribaculum intestinale</name>
    <dbReference type="NCBI Taxonomy" id="2094151"/>
    <lineage>
        <taxon>Bacteria</taxon>
        <taxon>Pseudomonadati</taxon>
        <taxon>Bacteroidota</taxon>
        <taxon>Bacteroidia</taxon>
        <taxon>Bacteroidales</taxon>
        <taxon>Muribaculaceae</taxon>
        <taxon>Paramuribaculum</taxon>
    </lineage>
</organism>
<name>A0A2V1IW52_9BACT</name>
<reference evidence="2" key="1">
    <citation type="submission" date="2018-02" db="EMBL/GenBank/DDBJ databases">
        <authorList>
            <person name="Clavel T."/>
            <person name="Strowig T."/>
        </authorList>
    </citation>
    <scope>NUCLEOTIDE SEQUENCE [LARGE SCALE GENOMIC DNA]</scope>
    <source>
        <strain evidence="2">DSM 100764</strain>
    </source>
</reference>
<comment type="caution">
    <text evidence="1">The sequence shown here is derived from an EMBL/GenBank/DDBJ whole genome shotgun (WGS) entry which is preliminary data.</text>
</comment>
<evidence type="ECO:0000313" key="1">
    <source>
        <dbReference type="EMBL" id="PWB07595.1"/>
    </source>
</evidence>
<dbReference type="AlphaFoldDB" id="A0A2V1IW52"/>
<keyword evidence="2" id="KW-1185">Reference proteome</keyword>
<accession>A0A2V1IW52</accession>